<reference evidence="6 7" key="1">
    <citation type="submission" date="2019-06" db="EMBL/GenBank/DDBJ databases">
        <title>Complete genome sequence of Ensifer mexicanus ITTG R7 isolated from nodules of Acacia angustissima (Mill.) Kuntze.</title>
        <authorList>
            <person name="Rincon-Rosales R."/>
            <person name="Rogel M.A."/>
            <person name="Guerrero G."/>
            <person name="Rincon-Molina C.I."/>
            <person name="Lopez-Lopez A."/>
            <person name="Martinez-Romero E."/>
        </authorList>
    </citation>
    <scope>NUCLEOTIDE SEQUENCE [LARGE SCALE GENOMIC DNA]</scope>
    <source>
        <strain evidence="6 7">ITTG R7</strain>
    </source>
</reference>
<evidence type="ECO:0000259" key="5">
    <source>
        <dbReference type="PROSITE" id="PS50931"/>
    </source>
</evidence>
<dbReference type="PANTHER" id="PTHR30537">
    <property type="entry name" value="HTH-TYPE TRANSCRIPTIONAL REGULATOR"/>
    <property type="match status" value="1"/>
</dbReference>
<gene>
    <name evidence="6" type="ORF">FKV68_09305</name>
</gene>
<dbReference type="Gene3D" id="3.40.190.10">
    <property type="entry name" value="Periplasmic binding protein-like II"/>
    <property type="match status" value="2"/>
</dbReference>
<evidence type="ECO:0000313" key="7">
    <source>
        <dbReference type="Proteomes" id="UP000510721"/>
    </source>
</evidence>
<dbReference type="GO" id="GO:0043565">
    <property type="term" value="F:sequence-specific DNA binding"/>
    <property type="evidence" value="ECO:0007669"/>
    <property type="project" value="TreeGrafter"/>
</dbReference>
<dbReference type="InterPro" id="IPR005119">
    <property type="entry name" value="LysR_subst-bd"/>
</dbReference>
<dbReference type="SUPFAM" id="SSF46785">
    <property type="entry name" value="Winged helix' DNA-binding domain"/>
    <property type="match status" value="1"/>
</dbReference>
<dbReference type="Gene3D" id="1.10.10.10">
    <property type="entry name" value="Winged helix-like DNA-binding domain superfamily/Winged helix DNA-binding domain"/>
    <property type="match status" value="1"/>
</dbReference>
<dbReference type="EMBL" id="CP041238">
    <property type="protein sequence ID" value="QLL61628.1"/>
    <property type="molecule type" value="Genomic_DNA"/>
</dbReference>
<evidence type="ECO:0000256" key="3">
    <source>
        <dbReference type="ARBA" id="ARBA00023125"/>
    </source>
</evidence>
<dbReference type="AlphaFoldDB" id="A0A859QWC7"/>
<dbReference type="PANTHER" id="PTHR30537:SF26">
    <property type="entry name" value="GLYCINE CLEAVAGE SYSTEM TRANSCRIPTIONAL ACTIVATOR"/>
    <property type="match status" value="1"/>
</dbReference>
<dbReference type="PROSITE" id="PS50931">
    <property type="entry name" value="HTH_LYSR"/>
    <property type="match status" value="1"/>
</dbReference>
<dbReference type="Pfam" id="PF00126">
    <property type="entry name" value="HTH_1"/>
    <property type="match status" value="1"/>
</dbReference>
<dbReference type="InterPro" id="IPR000847">
    <property type="entry name" value="LysR_HTH_N"/>
</dbReference>
<dbReference type="InterPro" id="IPR036390">
    <property type="entry name" value="WH_DNA-bd_sf"/>
</dbReference>
<dbReference type="Pfam" id="PF03466">
    <property type="entry name" value="LysR_substrate"/>
    <property type="match status" value="1"/>
</dbReference>
<accession>A0A859QWC7</accession>
<feature type="domain" description="HTH lysR-type" evidence="5">
    <location>
        <begin position="1"/>
        <end position="53"/>
    </location>
</feature>
<evidence type="ECO:0000313" key="6">
    <source>
        <dbReference type="EMBL" id="QLL61628.1"/>
    </source>
</evidence>
<comment type="similarity">
    <text evidence="1">Belongs to the LysR transcriptional regulatory family.</text>
</comment>
<protein>
    <submittedName>
        <fullName evidence="6">LysR family transcriptional regulator</fullName>
    </submittedName>
</protein>
<proteinExistence type="inferred from homology"/>
<evidence type="ECO:0000256" key="2">
    <source>
        <dbReference type="ARBA" id="ARBA00023015"/>
    </source>
</evidence>
<dbReference type="CDD" id="cd08432">
    <property type="entry name" value="PBP2_GcdR_TrpI_HvrB_AmpR_like"/>
    <property type="match status" value="1"/>
</dbReference>
<keyword evidence="3" id="KW-0238">DNA-binding</keyword>
<dbReference type="Proteomes" id="UP000510721">
    <property type="component" value="Chromosome"/>
</dbReference>
<dbReference type="GO" id="GO:0006351">
    <property type="term" value="P:DNA-templated transcription"/>
    <property type="evidence" value="ECO:0007669"/>
    <property type="project" value="TreeGrafter"/>
</dbReference>
<dbReference type="InterPro" id="IPR036388">
    <property type="entry name" value="WH-like_DNA-bd_sf"/>
</dbReference>
<keyword evidence="2" id="KW-0805">Transcription regulation</keyword>
<dbReference type="GO" id="GO:0003700">
    <property type="term" value="F:DNA-binding transcription factor activity"/>
    <property type="evidence" value="ECO:0007669"/>
    <property type="project" value="InterPro"/>
</dbReference>
<name>A0A859QWC7_9HYPH</name>
<dbReference type="KEGG" id="emx:FKV68_09305"/>
<keyword evidence="7" id="KW-1185">Reference proteome</keyword>
<evidence type="ECO:0000256" key="1">
    <source>
        <dbReference type="ARBA" id="ARBA00009437"/>
    </source>
</evidence>
<evidence type="ECO:0000256" key="4">
    <source>
        <dbReference type="ARBA" id="ARBA00023163"/>
    </source>
</evidence>
<dbReference type="PRINTS" id="PR00039">
    <property type="entry name" value="HTHLYSR"/>
</dbReference>
<keyword evidence="4" id="KW-0804">Transcription</keyword>
<sequence>MARFDVAARHLNFRLAAEELGVTQGAVAQQVRGLETILGLKLFERHPRTLALTEAGRGYVGNIRRAFELIADATDALKPEPRHLTISVTPTFASRWLIPRLPEFTEMHPDIDLRILATDRISNFQTDAVDLAVRYGRPPFGPGLLADLLYEHVIVAVASPLLIEKLGPPAEPENLRHYALLHDAHDFWPQFLDVAFPGGAATSGKNIRFNQTSLAIDAAAAGQGLALASLFFVTEDLGSRRLVNPFKTELRVEADFYLVSPRKPRHPGAVREVREWMGIAKAGARG</sequence>
<dbReference type="SUPFAM" id="SSF53850">
    <property type="entry name" value="Periplasmic binding protein-like II"/>
    <property type="match status" value="1"/>
</dbReference>
<organism evidence="6 7">
    <name type="scientific">Sinorhizobium mexicanum</name>
    <dbReference type="NCBI Taxonomy" id="375549"/>
    <lineage>
        <taxon>Bacteria</taxon>
        <taxon>Pseudomonadati</taxon>
        <taxon>Pseudomonadota</taxon>
        <taxon>Alphaproteobacteria</taxon>
        <taxon>Hyphomicrobiales</taxon>
        <taxon>Rhizobiaceae</taxon>
        <taxon>Sinorhizobium/Ensifer group</taxon>
        <taxon>Sinorhizobium</taxon>
    </lineage>
</organism>
<dbReference type="InterPro" id="IPR058163">
    <property type="entry name" value="LysR-type_TF_proteobact-type"/>
</dbReference>